<dbReference type="Proteomes" id="UP000853596">
    <property type="component" value="Unassembled WGS sequence"/>
</dbReference>
<name>A0A8H9JTH8_LISMN</name>
<evidence type="ECO:0000313" key="2">
    <source>
        <dbReference type="EMBL" id="HAO5923485.1"/>
    </source>
</evidence>
<dbReference type="RefSeq" id="WP_069890952.1">
    <property type="nucleotide sequence ID" value="NZ_MJQZ01000011.1"/>
</dbReference>
<sequence length="102" mass="11218">MKVGYGLLTAFYTHPGEKDNLVKILLEAAEALADYNTCIQYIISESETEADTVFVSEIWVDKGHHAASLDNPAVQETIARAKPMIKEIKQIQELDILGGKGV</sequence>
<dbReference type="EMBL" id="DABXZF010000043">
    <property type="protein sequence ID" value="HAO5923485.1"/>
    <property type="molecule type" value="Genomic_DNA"/>
</dbReference>
<organism evidence="2">
    <name type="scientific">Listeria monocytogenes</name>
    <dbReference type="NCBI Taxonomy" id="1639"/>
    <lineage>
        <taxon>Bacteria</taxon>
        <taxon>Bacillati</taxon>
        <taxon>Bacillota</taxon>
        <taxon>Bacilli</taxon>
        <taxon>Bacillales</taxon>
        <taxon>Listeriaceae</taxon>
        <taxon>Listeria</taxon>
    </lineage>
</organism>
<keyword evidence="2" id="KW-0503">Monooxygenase</keyword>
<proteinExistence type="predicted"/>
<gene>
    <name evidence="2" type="ORF">IP987_002703</name>
</gene>
<reference evidence="2" key="1">
    <citation type="journal article" date="2018" name="Genome Biol.">
        <title>SKESA: strategic k-mer extension for scrupulous assemblies.</title>
        <authorList>
            <person name="Souvorov A."/>
            <person name="Agarwala R."/>
            <person name="Lipman D.J."/>
        </authorList>
    </citation>
    <scope>NUCLEOTIDE SEQUENCE</scope>
    <source>
        <strain evidence="2">SFBRL218_S4</strain>
    </source>
</reference>
<comment type="caution">
    <text evidence="2">The sequence shown here is derived from an EMBL/GenBank/DDBJ whole genome shotgun (WGS) entry which is preliminary data.</text>
</comment>
<reference evidence="2" key="2">
    <citation type="submission" date="2020-10" db="EMBL/GenBank/DDBJ databases">
        <authorList>
            <consortium name="NCBI Pathogen Detection Project"/>
        </authorList>
    </citation>
    <scope>NUCLEOTIDE SEQUENCE</scope>
    <source>
        <strain evidence="2">SFBRL218_S4</strain>
    </source>
</reference>
<protein>
    <submittedName>
        <fullName evidence="2">Antibiotic biosynthesis monooxygenase</fullName>
    </submittedName>
</protein>
<keyword evidence="2" id="KW-0560">Oxidoreductase</keyword>
<dbReference type="InterPro" id="IPR007138">
    <property type="entry name" value="ABM_dom"/>
</dbReference>
<evidence type="ECO:0000259" key="1">
    <source>
        <dbReference type="Pfam" id="PF03992"/>
    </source>
</evidence>
<dbReference type="AlphaFoldDB" id="A0A8H9JTH8"/>
<dbReference type="GO" id="GO:0004497">
    <property type="term" value="F:monooxygenase activity"/>
    <property type="evidence" value="ECO:0007669"/>
    <property type="project" value="UniProtKB-KW"/>
</dbReference>
<dbReference type="InterPro" id="IPR011008">
    <property type="entry name" value="Dimeric_a/b-barrel"/>
</dbReference>
<dbReference type="SUPFAM" id="SSF54909">
    <property type="entry name" value="Dimeric alpha+beta barrel"/>
    <property type="match status" value="1"/>
</dbReference>
<accession>A0A8H9JTH8</accession>
<feature type="domain" description="ABM" evidence="1">
    <location>
        <begin position="7"/>
        <end position="79"/>
    </location>
</feature>
<dbReference type="Gene3D" id="3.30.70.100">
    <property type="match status" value="1"/>
</dbReference>
<dbReference type="Pfam" id="PF03992">
    <property type="entry name" value="ABM"/>
    <property type="match status" value="1"/>
</dbReference>